<sequence length="233" mass="24837">MSTTNNNNTEDVAVVKKKPMSWFCSCSALVVYVAIFFAATVAIILSVRNQPAVYRQGSSFREIEVLDGASVNFSYGETWMITNWNEDDCSIEQVGLQQTLRIRPVVGTTDGCKDVEISIIAGTVQVSRFVASSKASIKVNGFEGGSADAPSIPQNLIGDIRVTVSSSGSVTFQGGVINKIEGSVDGEDSKVIYVATGNTTDVKSVINCKSIEKSNGGTLVGFEDVSDDCSNFE</sequence>
<feature type="transmembrane region" description="Helical" evidence="1">
    <location>
        <begin position="20"/>
        <end position="45"/>
    </location>
</feature>
<dbReference type="InParanoid" id="A0A1E7F8I6"/>
<dbReference type="Proteomes" id="UP000095751">
    <property type="component" value="Unassembled WGS sequence"/>
</dbReference>
<evidence type="ECO:0000256" key="1">
    <source>
        <dbReference type="SAM" id="Phobius"/>
    </source>
</evidence>
<organism evidence="2 3">
    <name type="scientific">Fragilariopsis cylindrus CCMP1102</name>
    <dbReference type="NCBI Taxonomy" id="635003"/>
    <lineage>
        <taxon>Eukaryota</taxon>
        <taxon>Sar</taxon>
        <taxon>Stramenopiles</taxon>
        <taxon>Ochrophyta</taxon>
        <taxon>Bacillariophyta</taxon>
        <taxon>Bacillariophyceae</taxon>
        <taxon>Bacillariophycidae</taxon>
        <taxon>Bacillariales</taxon>
        <taxon>Bacillariaceae</taxon>
        <taxon>Fragilariopsis</taxon>
    </lineage>
</organism>
<dbReference type="AlphaFoldDB" id="A0A1E7F8I6"/>
<evidence type="ECO:0000313" key="2">
    <source>
        <dbReference type="EMBL" id="OEU14477.1"/>
    </source>
</evidence>
<keyword evidence="1" id="KW-0812">Transmembrane</keyword>
<keyword evidence="1" id="KW-0472">Membrane</keyword>
<proteinExistence type="predicted"/>
<dbReference type="KEGG" id="fcy:FRACYDRAFT_269591"/>
<reference evidence="2 3" key="1">
    <citation type="submission" date="2016-09" db="EMBL/GenBank/DDBJ databases">
        <title>Extensive genetic diversity and differential bi-allelic expression allows diatom success in the polar Southern Ocean.</title>
        <authorList>
            <consortium name="DOE Joint Genome Institute"/>
            <person name="Mock T."/>
            <person name="Otillar R.P."/>
            <person name="Strauss J."/>
            <person name="Dupont C."/>
            <person name="Frickenhaus S."/>
            <person name="Maumus F."/>
            <person name="Mcmullan M."/>
            <person name="Sanges R."/>
            <person name="Schmutz J."/>
            <person name="Toseland A."/>
            <person name="Valas R."/>
            <person name="Veluchamy A."/>
            <person name="Ward B.J."/>
            <person name="Allen A."/>
            <person name="Barry K."/>
            <person name="Falciatore A."/>
            <person name="Ferrante M."/>
            <person name="Fortunato A.E."/>
            <person name="Gloeckner G."/>
            <person name="Gruber A."/>
            <person name="Hipkin R."/>
            <person name="Janech M."/>
            <person name="Kroth P."/>
            <person name="Leese F."/>
            <person name="Lindquist E."/>
            <person name="Lyon B.R."/>
            <person name="Martin J."/>
            <person name="Mayer C."/>
            <person name="Parker M."/>
            <person name="Quesneville H."/>
            <person name="Raymond J."/>
            <person name="Uhlig C."/>
            <person name="Valentin K.U."/>
            <person name="Worden A.Z."/>
            <person name="Armbrust E.V."/>
            <person name="Bowler C."/>
            <person name="Green B."/>
            <person name="Moulton V."/>
            <person name="Van Oosterhout C."/>
            <person name="Grigoriev I."/>
        </authorList>
    </citation>
    <scope>NUCLEOTIDE SEQUENCE [LARGE SCALE GENOMIC DNA]</scope>
    <source>
        <strain evidence="2 3">CCMP1102</strain>
    </source>
</reference>
<keyword evidence="3" id="KW-1185">Reference proteome</keyword>
<dbReference type="EMBL" id="KV784360">
    <property type="protein sequence ID" value="OEU14477.1"/>
    <property type="molecule type" value="Genomic_DNA"/>
</dbReference>
<accession>A0A1E7F8I6</accession>
<keyword evidence="1" id="KW-1133">Transmembrane helix</keyword>
<evidence type="ECO:0000313" key="3">
    <source>
        <dbReference type="Proteomes" id="UP000095751"/>
    </source>
</evidence>
<protein>
    <submittedName>
        <fullName evidence="2">Uncharacterized protein</fullName>
    </submittedName>
</protein>
<gene>
    <name evidence="2" type="ORF">FRACYDRAFT_269591</name>
</gene>
<name>A0A1E7F8I6_9STRA</name>